<reference evidence="3 4" key="1">
    <citation type="submission" date="2018-08" db="EMBL/GenBank/DDBJ databases">
        <title>Paraburkholderia sp. DHOM06 isolated from forest soil.</title>
        <authorList>
            <person name="Gao Z.-H."/>
            <person name="Qiu L.-H."/>
        </authorList>
    </citation>
    <scope>NUCLEOTIDE SEQUENCE [LARGE SCALE GENOMIC DNA]</scope>
    <source>
        <strain evidence="3 4">DHOM06</strain>
    </source>
</reference>
<gene>
    <name evidence="3" type="ORF">DWV00_28400</name>
</gene>
<dbReference type="PANTHER" id="PTHR43745:SF2">
    <property type="entry name" value="NITROREDUCTASE MJ1384-RELATED"/>
    <property type="match status" value="1"/>
</dbReference>
<dbReference type="RefSeq" id="WP_115536946.1">
    <property type="nucleotide sequence ID" value="NZ_QRGA01000019.1"/>
</dbReference>
<feature type="domain" description="Nitroreductase" evidence="1">
    <location>
        <begin position="275"/>
        <end position="454"/>
    </location>
</feature>
<name>A0A3D8JQV4_9BURK</name>
<dbReference type="InterPro" id="IPR054488">
    <property type="entry name" value="ThcOx_dom2"/>
</dbReference>
<dbReference type="PANTHER" id="PTHR43745">
    <property type="entry name" value="NITROREDUCTASE MJ1384-RELATED"/>
    <property type="match status" value="1"/>
</dbReference>
<sequence length="471" mass="51614">MWSDYRLHLRQHVETRDDGQDRLIVNADGSAIRCHAIQPDQDALLAALADGGGTRDGLIAQIVAGNRDADEARLLRLLERLAARGFLTFTLTAGAASLACLEPAAPGFELLPPEDSSAAFRLSRFAWLRRAGDSALLECSLGHASLSLFDSRMTAWIGMLALPQTIDSLSAATPGMTQQTAASFIWLLRHVRAVFPCDADGSIAEDSNPALQLQDFHDRLFHTRSRTHDTPVFGARPRFFDTPPRSPVIKPAGVGQRIVLGPVQPRHADFFEVLESRRSVRENGEQALEIDQLSAFLWHVARIQSHIPATPGRPQEYERTLRPCAGGGGMHELELYLIVHRCQGLTPAMYRYAPLDHELEFVSSPTQSQVTLLGHARIASGRQDTPDILIVLASRFNRMAWKYQGMAYAATLKHVGVMYQQMYLVATALGLAPCALGAGSPDTFARATGLDAFEESSVGEFMLSGQPRKLS</sequence>
<dbReference type="Pfam" id="PF00881">
    <property type="entry name" value="Nitroreductase"/>
    <property type="match status" value="1"/>
</dbReference>
<dbReference type="GO" id="GO:0016491">
    <property type="term" value="F:oxidoreductase activity"/>
    <property type="evidence" value="ECO:0007669"/>
    <property type="project" value="InterPro"/>
</dbReference>
<dbReference type="InterPro" id="IPR020051">
    <property type="entry name" value="SagB-type_dehydrogenase"/>
</dbReference>
<dbReference type="Pfam" id="PF22767">
    <property type="entry name" value="ThcOx"/>
    <property type="match status" value="1"/>
</dbReference>
<dbReference type="Gene3D" id="3.40.109.10">
    <property type="entry name" value="NADH Oxidase"/>
    <property type="match status" value="1"/>
</dbReference>
<dbReference type="InterPro" id="IPR000415">
    <property type="entry name" value="Nitroreductase-like"/>
</dbReference>
<dbReference type="NCBIfam" id="TIGR03605">
    <property type="entry name" value="antibiot_sagB"/>
    <property type="match status" value="1"/>
</dbReference>
<proteinExistence type="predicted"/>
<dbReference type="CDD" id="cd02142">
    <property type="entry name" value="McbC_SagB-like_oxidoreductase"/>
    <property type="match status" value="1"/>
</dbReference>
<dbReference type="InterPro" id="IPR029479">
    <property type="entry name" value="Nitroreductase"/>
</dbReference>
<dbReference type="SUPFAM" id="SSF55469">
    <property type="entry name" value="FMN-dependent nitroreductase-like"/>
    <property type="match status" value="1"/>
</dbReference>
<keyword evidence="4" id="KW-1185">Reference proteome</keyword>
<accession>A0A3D8JQV4</accession>
<dbReference type="InterPro" id="IPR052544">
    <property type="entry name" value="Bacteriocin_Proc_Enz"/>
</dbReference>
<evidence type="ECO:0000313" key="4">
    <source>
        <dbReference type="Proteomes" id="UP000256838"/>
    </source>
</evidence>
<comment type="caution">
    <text evidence="3">The sequence shown here is derived from an EMBL/GenBank/DDBJ whole genome shotgun (WGS) entry which is preliminary data.</text>
</comment>
<evidence type="ECO:0000259" key="2">
    <source>
        <dbReference type="Pfam" id="PF22767"/>
    </source>
</evidence>
<evidence type="ECO:0000313" key="3">
    <source>
        <dbReference type="EMBL" id="RDU95489.1"/>
    </source>
</evidence>
<dbReference type="EMBL" id="QRGA01000019">
    <property type="protein sequence ID" value="RDU95489.1"/>
    <property type="molecule type" value="Genomic_DNA"/>
</dbReference>
<feature type="domain" description="Cyanobactin oxidase ThcOx second" evidence="2">
    <location>
        <begin position="120"/>
        <end position="227"/>
    </location>
</feature>
<dbReference type="Proteomes" id="UP000256838">
    <property type="component" value="Unassembled WGS sequence"/>
</dbReference>
<evidence type="ECO:0000259" key="1">
    <source>
        <dbReference type="Pfam" id="PF00881"/>
    </source>
</evidence>
<organism evidence="3 4">
    <name type="scientific">Trinickia dinghuensis</name>
    <dbReference type="NCBI Taxonomy" id="2291023"/>
    <lineage>
        <taxon>Bacteria</taxon>
        <taxon>Pseudomonadati</taxon>
        <taxon>Pseudomonadota</taxon>
        <taxon>Betaproteobacteria</taxon>
        <taxon>Burkholderiales</taxon>
        <taxon>Burkholderiaceae</taxon>
        <taxon>Trinickia</taxon>
    </lineage>
</organism>
<dbReference type="AlphaFoldDB" id="A0A3D8JQV4"/>
<protein>
    <submittedName>
        <fullName evidence="3">SagB/ThcOx family dehydrogenase</fullName>
    </submittedName>
</protein>
<dbReference type="OrthoDB" id="9802775at2"/>